<dbReference type="OMA" id="TCKTHIL"/>
<feature type="compositionally biased region" description="Basic and acidic residues" evidence="3">
    <location>
        <begin position="715"/>
        <end position="724"/>
    </location>
</feature>
<dbReference type="Pfam" id="PF00651">
    <property type="entry name" value="BTB"/>
    <property type="match status" value="1"/>
</dbReference>
<dbReference type="EMBL" id="PZQS01000011">
    <property type="protein sequence ID" value="PVD21693.1"/>
    <property type="molecule type" value="Genomic_DNA"/>
</dbReference>
<keyword evidence="6" id="KW-1185">Reference proteome</keyword>
<feature type="domain" description="BTB" evidence="4">
    <location>
        <begin position="90"/>
        <end position="158"/>
    </location>
</feature>
<dbReference type="Gene3D" id="2.120.10.80">
    <property type="entry name" value="Kelch-type beta propeller"/>
    <property type="match status" value="2"/>
</dbReference>
<dbReference type="Pfam" id="PF01344">
    <property type="entry name" value="Kelch_1"/>
    <property type="match status" value="3"/>
</dbReference>
<evidence type="ECO:0000313" key="6">
    <source>
        <dbReference type="Proteomes" id="UP000245119"/>
    </source>
</evidence>
<dbReference type="InterPro" id="IPR011705">
    <property type="entry name" value="BACK"/>
</dbReference>
<feature type="compositionally biased region" description="Polar residues" evidence="3">
    <location>
        <begin position="1"/>
        <end position="22"/>
    </location>
</feature>
<name>A0A2T7NKJ7_POMCA</name>
<dbReference type="Pfam" id="PF24681">
    <property type="entry name" value="Kelch_KLHDC2_KLHL20_DRC7"/>
    <property type="match status" value="1"/>
</dbReference>
<evidence type="ECO:0000256" key="2">
    <source>
        <dbReference type="ARBA" id="ARBA00022737"/>
    </source>
</evidence>
<proteinExistence type="predicted"/>
<accession>A0A2T7NKJ7</accession>
<dbReference type="CDD" id="cd18306">
    <property type="entry name" value="BTB_POZ_NS1BP"/>
    <property type="match status" value="1"/>
</dbReference>
<reference evidence="5 6" key="1">
    <citation type="submission" date="2018-04" db="EMBL/GenBank/DDBJ databases">
        <title>The genome of golden apple snail Pomacea canaliculata provides insight into stress tolerance and invasive adaptation.</title>
        <authorList>
            <person name="Liu C."/>
            <person name="Liu B."/>
            <person name="Ren Y."/>
            <person name="Zhang Y."/>
            <person name="Wang H."/>
            <person name="Li S."/>
            <person name="Jiang F."/>
            <person name="Yin L."/>
            <person name="Zhang G."/>
            <person name="Qian W."/>
            <person name="Fan W."/>
        </authorList>
    </citation>
    <scope>NUCLEOTIDE SEQUENCE [LARGE SCALE GENOMIC DNA]</scope>
    <source>
        <strain evidence="5">SZHN2017</strain>
        <tissue evidence="5">Muscle</tissue>
    </source>
</reference>
<feature type="region of interest" description="Disordered" evidence="3">
    <location>
        <begin position="712"/>
        <end position="736"/>
    </location>
</feature>
<protein>
    <recommendedName>
        <fullName evidence="4">BTB domain-containing protein</fullName>
    </recommendedName>
</protein>
<gene>
    <name evidence="5" type="ORF">C0Q70_17493</name>
</gene>
<dbReference type="SMART" id="SM00612">
    <property type="entry name" value="Kelch"/>
    <property type="match status" value="6"/>
</dbReference>
<evidence type="ECO:0000259" key="4">
    <source>
        <dbReference type="PROSITE" id="PS50097"/>
    </source>
</evidence>
<dbReference type="PRINTS" id="PR00501">
    <property type="entry name" value="KELCHREPEAT"/>
</dbReference>
<dbReference type="Proteomes" id="UP000245119">
    <property type="component" value="Linkage Group LG11"/>
</dbReference>
<evidence type="ECO:0000256" key="1">
    <source>
        <dbReference type="ARBA" id="ARBA00022441"/>
    </source>
</evidence>
<dbReference type="InterPro" id="IPR000210">
    <property type="entry name" value="BTB/POZ_dom"/>
</dbReference>
<dbReference type="AlphaFoldDB" id="A0A2T7NKJ7"/>
<keyword evidence="1" id="KW-0880">Kelch repeat</keyword>
<comment type="caution">
    <text evidence="5">The sequence shown here is derived from an EMBL/GenBank/DDBJ whole genome shotgun (WGS) entry which is preliminary data.</text>
</comment>
<evidence type="ECO:0000256" key="3">
    <source>
        <dbReference type="SAM" id="MobiDB-lite"/>
    </source>
</evidence>
<organism evidence="5 6">
    <name type="scientific">Pomacea canaliculata</name>
    <name type="common">Golden apple snail</name>
    <dbReference type="NCBI Taxonomy" id="400727"/>
    <lineage>
        <taxon>Eukaryota</taxon>
        <taxon>Metazoa</taxon>
        <taxon>Spiralia</taxon>
        <taxon>Lophotrochozoa</taxon>
        <taxon>Mollusca</taxon>
        <taxon>Gastropoda</taxon>
        <taxon>Caenogastropoda</taxon>
        <taxon>Architaenioglossa</taxon>
        <taxon>Ampullarioidea</taxon>
        <taxon>Ampullariidae</taxon>
        <taxon>Pomacea</taxon>
    </lineage>
</organism>
<evidence type="ECO:0000313" key="5">
    <source>
        <dbReference type="EMBL" id="PVD21693.1"/>
    </source>
</evidence>
<dbReference type="PROSITE" id="PS50097">
    <property type="entry name" value="BTB"/>
    <property type="match status" value="1"/>
</dbReference>
<feature type="region of interest" description="Disordered" evidence="3">
    <location>
        <begin position="1"/>
        <end position="68"/>
    </location>
</feature>
<dbReference type="Gene3D" id="1.25.40.420">
    <property type="match status" value="1"/>
</dbReference>
<feature type="compositionally biased region" description="Polar residues" evidence="3">
    <location>
        <begin position="725"/>
        <end position="736"/>
    </location>
</feature>
<dbReference type="PANTHER" id="PTHR24412">
    <property type="entry name" value="KELCH PROTEIN"/>
    <property type="match status" value="1"/>
</dbReference>
<feature type="region of interest" description="Disordered" evidence="3">
    <location>
        <begin position="304"/>
        <end position="335"/>
    </location>
</feature>
<dbReference type="Pfam" id="PF07707">
    <property type="entry name" value="BACK"/>
    <property type="match status" value="1"/>
</dbReference>
<dbReference type="Gene3D" id="3.30.710.10">
    <property type="entry name" value="Potassium Channel Kv1.1, Chain A"/>
    <property type="match status" value="1"/>
</dbReference>
<dbReference type="OrthoDB" id="45365at2759"/>
<dbReference type="SUPFAM" id="SSF117281">
    <property type="entry name" value="Kelch motif"/>
    <property type="match status" value="1"/>
</dbReference>
<dbReference type="SMART" id="SM00225">
    <property type="entry name" value="BTB"/>
    <property type="match status" value="1"/>
</dbReference>
<dbReference type="InterPro" id="IPR011333">
    <property type="entry name" value="SKP1/BTB/POZ_sf"/>
</dbReference>
<keyword evidence="2" id="KW-0677">Repeat</keyword>
<dbReference type="InterPro" id="IPR006652">
    <property type="entry name" value="Kelch_1"/>
</dbReference>
<dbReference type="InterPro" id="IPR015915">
    <property type="entry name" value="Kelch-typ_b-propeller"/>
</dbReference>
<dbReference type="STRING" id="400727.A0A2T7NKJ7"/>
<dbReference type="PANTHER" id="PTHR24412:SF396">
    <property type="entry name" value="INFLUENZA VIRUS NS1A-BINDING PROTEIN"/>
    <property type="match status" value="1"/>
</dbReference>
<dbReference type="SUPFAM" id="SSF54695">
    <property type="entry name" value="POZ domain"/>
    <property type="match status" value="1"/>
</dbReference>
<feature type="compositionally biased region" description="Polar residues" evidence="3">
    <location>
        <begin position="30"/>
        <end position="46"/>
    </location>
</feature>
<sequence>MSDHTMSFLANGNGESHTTNGHSHLVVNGVSMTNGKSSSPPTSSNFALPLRRNKGQAGDDEEEGLNFKAPDHHKDLLAAMLSLQREHQFCDATLRVGERELPVHRAVLAAASPVLFELFSRAGDLHHTGAMYKLKHISFQTFKYILDYMYTGRLHVTAEEVGDVYKTARALRVEQVARACSTFLASRLTPANCLGVRKCACEDEEFRGLVDDFIQRNIDKIINNKHFYGLPDLKVEIIGAEEALERGGSERQLFNLVLEWARTNVDESKPKVELLTEEVNVLYLNTENHLQDCKEVNDSTISEDDMVSDYKKHSRRRSVRKQSPDSGEHSQIMNGGKALPFHKFSISPERSPADNEWSVIAISKQGESSYVGLAVLFGKTMTISLHLRHHATPTIPQAGVKLAAQVLDRGDQAVTLKPLETMATSRCAFGACLWNDSIVVFGGYDRGQCLVSVEAYSIKDDRWSQLPSMKNPRARFGAAAIGDRLYAIGGSDGTQDLDSVHCLDFSANKWKAIASLNVPRSSVGAAELNGQLYCVGGSEGQRRLASCEMYDLNKGTWTFFASLNIARYQAAVSTFTGGLVAVGGTDSWNCLSSVEIYNLGTNTWTIVSPLNSARRGAGIAVFGDKLWVIGGSDGVSSLRTTEFYDEDSETWTYGPQLNVPRANVSAVSLQGSLYAIGGFSGKKFLNTMEVLCEDKHQWCGFLPLKKQNGQAGAEAVKDDRKDVKCQQNGDISGTES</sequence>